<dbReference type="EMBL" id="BGPR01069614">
    <property type="protein sequence ID" value="GBO43240.1"/>
    <property type="molecule type" value="Genomic_DNA"/>
</dbReference>
<dbReference type="AlphaFoldDB" id="A0A4Y2X379"/>
<sequence length="85" mass="9631">MSRCPQAQLRDARMSRFQKESNPSSDSIYTAGDRDETLETVIQKPRISYLVLTTLHGMEVPGDDILEHWSEPPISHGSPVTPRHE</sequence>
<gene>
    <name evidence="2" type="ORF">AVEN_274974_1</name>
</gene>
<evidence type="ECO:0000313" key="2">
    <source>
        <dbReference type="EMBL" id="GBO43240.1"/>
    </source>
</evidence>
<evidence type="ECO:0000256" key="1">
    <source>
        <dbReference type="SAM" id="MobiDB-lite"/>
    </source>
</evidence>
<evidence type="ECO:0000313" key="3">
    <source>
        <dbReference type="Proteomes" id="UP000499080"/>
    </source>
</evidence>
<name>A0A4Y2X379_ARAVE</name>
<reference evidence="2 3" key="1">
    <citation type="journal article" date="2019" name="Sci. Rep.">
        <title>Orb-weaving spider Araneus ventricosus genome elucidates the spidroin gene catalogue.</title>
        <authorList>
            <person name="Kono N."/>
            <person name="Nakamura H."/>
            <person name="Ohtoshi R."/>
            <person name="Moran D.A.P."/>
            <person name="Shinohara A."/>
            <person name="Yoshida Y."/>
            <person name="Fujiwara M."/>
            <person name="Mori M."/>
            <person name="Tomita M."/>
            <person name="Arakawa K."/>
        </authorList>
    </citation>
    <scope>NUCLEOTIDE SEQUENCE [LARGE SCALE GENOMIC DNA]</scope>
</reference>
<organism evidence="2 3">
    <name type="scientific">Araneus ventricosus</name>
    <name type="common">Orbweaver spider</name>
    <name type="synonym">Epeira ventricosa</name>
    <dbReference type="NCBI Taxonomy" id="182803"/>
    <lineage>
        <taxon>Eukaryota</taxon>
        <taxon>Metazoa</taxon>
        <taxon>Ecdysozoa</taxon>
        <taxon>Arthropoda</taxon>
        <taxon>Chelicerata</taxon>
        <taxon>Arachnida</taxon>
        <taxon>Araneae</taxon>
        <taxon>Araneomorphae</taxon>
        <taxon>Entelegynae</taxon>
        <taxon>Araneoidea</taxon>
        <taxon>Araneidae</taxon>
        <taxon>Araneus</taxon>
    </lineage>
</organism>
<dbReference type="Proteomes" id="UP000499080">
    <property type="component" value="Unassembled WGS sequence"/>
</dbReference>
<keyword evidence="3" id="KW-1185">Reference proteome</keyword>
<accession>A0A4Y2X379</accession>
<proteinExistence type="predicted"/>
<feature type="region of interest" description="Disordered" evidence="1">
    <location>
        <begin position="64"/>
        <end position="85"/>
    </location>
</feature>
<feature type="region of interest" description="Disordered" evidence="1">
    <location>
        <begin position="1"/>
        <end position="32"/>
    </location>
</feature>
<feature type="compositionally biased region" description="Basic and acidic residues" evidence="1">
    <location>
        <begin position="10"/>
        <end position="19"/>
    </location>
</feature>
<comment type="caution">
    <text evidence="2">The sequence shown here is derived from an EMBL/GenBank/DDBJ whole genome shotgun (WGS) entry which is preliminary data.</text>
</comment>
<protein>
    <submittedName>
        <fullName evidence="2">Uncharacterized protein</fullName>
    </submittedName>
</protein>